<organism evidence="1 2">
    <name type="scientific">Eufriesea mexicana</name>
    <dbReference type="NCBI Taxonomy" id="516756"/>
    <lineage>
        <taxon>Eukaryota</taxon>
        <taxon>Metazoa</taxon>
        <taxon>Ecdysozoa</taxon>
        <taxon>Arthropoda</taxon>
        <taxon>Hexapoda</taxon>
        <taxon>Insecta</taxon>
        <taxon>Pterygota</taxon>
        <taxon>Neoptera</taxon>
        <taxon>Endopterygota</taxon>
        <taxon>Hymenoptera</taxon>
        <taxon>Apocrita</taxon>
        <taxon>Aculeata</taxon>
        <taxon>Apoidea</taxon>
        <taxon>Anthophila</taxon>
        <taxon>Apidae</taxon>
        <taxon>Eufriesea</taxon>
    </lineage>
</organism>
<evidence type="ECO:0000313" key="1">
    <source>
        <dbReference type="EMBL" id="OAD55034.1"/>
    </source>
</evidence>
<dbReference type="Proteomes" id="UP000250275">
    <property type="component" value="Unassembled WGS sequence"/>
</dbReference>
<name>A0A310SCJ4_9HYME</name>
<reference evidence="1 2" key="1">
    <citation type="submission" date="2015-07" db="EMBL/GenBank/DDBJ databases">
        <title>The genome of Eufriesea mexicana.</title>
        <authorList>
            <person name="Pan H."/>
            <person name="Kapheim K."/>
        </authorList>
    </citation>
    <scope>NUCLEOTIDE SEQUENCE [LARGE SCALE GENOMIC DNA]</scope>
    <source>
        <strain evidence="1">0111107269</strain>
        <tissue evidence="1">Whole body</tissue>
    </source>
</reference>
<protein>
    <submittedName>
        <fullName evidence="1">Uncharacterized protein</fullName>
    </submittedName>
</protein>
<dbReference type="EMBL" id="KQ763472">
    <property type="protein sequence ID" value="OAD55034.1"/>
    <property type="molecule type" value="Genomic_DNA"/>
</dbReference>
<sequence>MGPREICTADTRDDAPLANAGDVIAAGSEVRTMELFRGDAELVRMVIIYRKGISRISMIF</sequence>
<proteinExistence type="predicted"/>
<dbReference type="AlphaFoldDB" id="A0A310SCJ4"/>
<gene>
    <name evidence="1" type="ORF">WN48_05736</name>
</gene>
<evidence type="ECO:0000313" key="2">
    <source>
        <dbReference type="Proteomes" id="UP000250275"/>
    </source>
</evidence>
<accession>A0A310SCJ4</accession>
<keyword evidence="2" id="KW-1185">Reference proteome</keyword>